<name>A0A9X2A0G7_9BACI</name>
<dbReference type="AlphaFoldDB" id="A0A9X2A0G7"/>
<dbReference type="EMBL" id="JAKRYL010000001">
    <property type="protein sequence ID" value="MCL7745565.1"/>
    <property type="molecule type" value="Genomic_DNA"/>
</dbReference>
<sequence>MGHDIEGYNKSGEEIAYARFSMGNDNATILYDLLNANDYDGGVSGVGDSSSFSIQQIEKALNEFKQLYDKGDSTLPQNDFLDWDQKQILNFIESCFRTAQKEGVSECCLANAL</sequence>
<reference evidence="1" key="1">
    <citation type="submission" date="2022-02" db="EMBL/GenBank/DDBJ databases">
        <title>Halalkalibacter sp. nov. isolated from Lonar Lake, India.</title>
        <authorList>
            <person name="Joshi A."/>
            <person name="Thite S."/>
            <person name="Lodha T."/>
        </authorList>
    </citation>
    <scope>NUCLEOTIDE SEQUENCE</scope>
    <source>
        <strain evidence="1">MEB205</strain>
    </source>
</reference>
<keyword evidence="2" id="KW-1185">Reference proteome</keyword>
<dbReference type="Proteomes" id="UP001139150">
    <property type="component" value="Unassembled WGS sequence"/>
</dbReference>
<comment type="caution">
    <text evidence="1">The sequence shown here is derived from an EMBL/GenBank/DDBJ whole genome shotgun (WGS) entry which is preliminary data.</text>
</comment>
<proteinExistence type="predicted"/>
<gene>
    <name evidence="1" type="ORF">MF646_00380</name>
</gene>
<organism evidence="1 2">
    <name type="scientific">Halalkalibacter alkaliphilus</name>
    <dbReference type="NCBI Taxonomy" id="2917993"/>
    <lineage>
        <taxon>Bacteria</taxon>
        <taxon>Bacillati</taxon>
        <taxon>Bacillota</taxon>
        <taxon>Bacilli</taxon>
        <taxon>Bacillales</taxon>
        <taxon>Bacillaceae</taxon>
        <taxon>Halalkalibacter</taxon>
    </lineage>
</organism>
<protein>
    <submittedName>
        <fullName evidence="1">Uncharacterized protein</fullName>
    </submittedName>
</protein>
<accession>A0A9X2A0G7</accession>
<dbReference type="RefSeq" id="WP_250094503.1">
    <property type="nucleotide sequence ID" value="NZ_JAKRYL010000001.1"/>
</dbReference>
<evidence type="ECO:0000313" key="2">
    <source>
        <dbReference type="Proteomes" id="UP001139150"/>
    </source>
</evidence>
<evidence type="ECO:0000313" key="1">
    <source>
        <dbReference type="EMBL" id="MCL7745565.1"/>
    </source>
</evidence>